<dbReference type="Gene3D" id="3.30.200.20">
    <property type="entry name" value="Phosphorylase Kinase, domain 1"/>
    <property type="match status" value="1"/>
</dbReference>
<dbReference type="InterPro" id="IPR017441">
    <property type="entry name" value="Protein_kinase_ATP_BS"/>
</dbReference>
<dbReference type="GO" id="GO:0048468">
    <property type="term" value="P:cell development"/>
    <property type="evidence" value="ECO:0007669"/>
    <property type="project" value="UniProtKB-ARBA"/>
</dbReference>
<evidence type="ECO:0000256" key="6">
    <source>
        <dbReference type="ARBA" id="ARBA00023136"/>
    </source>
</evidence>
<name>A0A1B0C4Q9_9MUSC</name>
<dbReference type="GO" id="GO:0004714">
    <property type="term" value="F:transmembrane receptor protein tyrosine kinase activity"/>
    <property type="evidence" value="ECO:0007669"/>
    <property type="project" value="UniProtKB-EC"/>
</dbReference>
<dbReference type="InterPro" id="IPR020635">
    <property type="entry name" value="Tyr_kinase_cat_dom"/>
</dbReference>
<dbReference type="InterPro" id="IPR036860">
    <property type="entry name" value="SH2_dom_sf"/>
</dbReference>
<evidence type="ECO:0000256" key="8">
    <source>
        <dbReference type="ARBA" id="ARBA00051243"/>
    </source>
</evidence>
<dbReference type="GO" id="GO:0012505">
    <property type="term" value="C:endomembrane system"/>
    <property type="evidence" value="ECO:0007669"/>
    <property type="project" value="UniProtKB-SubCell"/>
</dbReference>
<dbReference type="InterPro" id="IPR008266">
    <property type="entry name" value="Tyr_kinase_AS"/>
</dbReference>
<keyword evidence="5 9" id="KW-0067">ATP-binding</keyword>
<evidence type="ECO:0000256" key="1">
    <source>
        <dbReference type="ARBA" id="ARBA00004308"/>
    </source>
</evidence>
<keyword evidence="7" id="KW-0829">Tyrosine-protein kinase</keyword>
<dbReference type="Proteomes" id="UP000092460">
    <property type="component" value="Unassembled WGS sequence"/>
</dbReference>
<dbReference type="PRINTS" id="PR00109">
    <property type="entry name" value="TYRKINASE"/>
</dbReference>
<dbReference type="EnsemblMetazoa" id="GPPI049100-RA">
    <property type="protein sequence ID" value="GPPI049100-PA"/>
    <property type="gene ID" value="GPPI049100"/>
</dbReference>
<keyword evidence="4" id="KW-0418">Kinase</keyword>
<evidence type="ECO:0000256" key="4">
    <source>
        <dbReference type="ARBA" id="ARBA00022777"/>
    </source>
</evidence>
<dbReference type="InterPro" id="IPR001245">
    <property type="entry name" value="Ser-Thr/Tyr_kinase_cat_dom"/>
</dbReference>
<dbReference type="GO" id="GO:0030182">
    <property type="term" value="P:neuron differentiation"/>
    <property type="evidence" value="ECO:0007669"/>
    <property type="project" value="UniProtKB-ARBA"/>
</dbReference>
<evidence type="ECO:0000256" key="3">
    <source>
        <dbReference type="ARBA" id="ARBA00022741"/>
    </source>
</evidence>
<dbReference type="STRING" id="67801.A0A1B0C4Q9"/>
<dbReference type="EMBL" id="JXJN01025599">
    <property type="status" value="NOT_ANNOTATED_CDS"/>
    <property type="molecule type" value="Genomic_DNA"/>
</dbReference>
<keyword evidence="2" id="KW-0808">Transferase</keyword>
<dbReference type="PROSITE" id="PS50011">
    <property type="entry name" value="PROTEIN_KINASE_DOM"/>
    <property type="match status" value="1"/>
</dbReference>
<feature type="region of interest" description="Disordered" evidence="10">
    <location>
        <begin position="1"/>
        <end position="25"/>
    </location>
</feature>
<dbReference type="PROSITE" id="PS00109">
    <property type="entry name" value="PROTEIN_KINASE_TYR"/>
    <property type="match status" value="1"/>
</dbReference>
<feature type="domain" description="Protein kinase" evidence="11">
    <location>
        <begin position="239"/>
        <end position="470"/>
    </location>
</feature>
<dbReference type="GO" id="GO:0002009">
    <property type="term" value="P:morphogenesis of an epithelium"/>
    <property type="evidence" value="ECO:0007669"/>
    <property type="project" value="UniProtKB-ARBA"/>
</dbReference>
<dbReference type="PANTHER" id="PTHR24418">
    <property type="entry name" value="TYROSINE-PROTEIN KINASE"/>
    <property type="match status" value="1"/>
</dbReference>
<dbReference type="VEuPathDB" id="VectorBase:GPPI049100"/>
<evidence type="ECO:0000256" key="5">
    <source>
        <dbReference type="ARBA" id="ARBA00022840"/>
    </source>
</evidence>
<dbReference type="PROSITE" id="PS00107">
    <property type="entry name" value="PROTEIN_KINASE_ATP"/>
    <property type="match status" value="1"/>
</dbReference>
<dbReference type="SUPFAM" id="SSF56112">
    <property type="entry name" value="Protein kinase-like (PK-like)"/>
    <property type="match status" value="1"/>
</dbReference>
<comment type="catalytic activity">
    <reaction evidence="8">
        <text>L-tyrosyl-[protein] + ATP = O-phospho-L-tyrosyl-[protein] + ADP + H(+)</text>
        <dbReference type="Rhea" id="RHEA:10596"/>
        <dbReference type="Rhea" id="RHEA-COMP:10136"/>
        <dbReference type="Rhea" id="RHEA-COMP:20101"/>
        <dbReference type="ChEBI" id="CHEBI:15378"/>
        <dbReference type="ChEBI" id="CHEBI:30616"/>
        <dbReference type="ChEBI" id="CHEBI:46858"/>
        <dbReference type="ChEBI" id="CHEBI:61978"/>
        <dbReference type="ChEBI" id="CHEBI:456216"/>
        <dbReference type="EC" id="2.7.10.1"/>
    </reaction>
</comment>
<evidence type="ECO:0000313" key="13">
    <source>
        <dbReference type="Proteomes" id="UP000092460"/>
    </source>
</evidence>
<accession>A0A1B0C4Q9</accession>
<feature type="binding site" evidence="9">
    <location>
        <position position="277"/>
    </location>
    <ligand>
        <name>ATP</name>
        <dbReference type="ChEBI" id="CHEBI:30616"/>
    </ligand>
</feature>
<sequence>MEFSKILRNTNSEDVNTNTNSSPAETDTAGCFLIRFSDRKSVGSGYVLTMFSDNTVKNFIISQSLKISSEEGIQKAEDFIKNLSFSTDFNESNISTLLMNEFYNVPKNNSVVDVVKKASNFKEDLSPNDEVIKICLEEKTEDEVDYFTKSDVVIEHERKQTTYHQSCTEEYVAVTEEGSMNTSQEGNILENKAVMPDIDSGTAKGTVKNLSYLVSNTSNRDEVTNCKTACNYFIPRDHLVLEMIVGEGEFGSVYKVLLIQPEANSGLSQKRREIAIKTLRDDHYPSNSREFLREASVMIHLKHHCIVLLIGISKEETLMMVQELVPLGSMLHFILEQKDTIRVHYELKLWASQVACGMEYLASNHFVHRDLAARNILLASRNQAKISDFGLSRALGSDGGCYQASQGGKWLIKWYAPESYNNGLFSQASDVWSLGITLWEIISFGKAPFQLIESGYRLPQPPLCPIHIYI</sequence>
<feature type="compositionally biased region" description="Polar residues" evidence="10">
    <location>
        <begin position="7"/>
        <end position="25"/>
    </location>
</feature>
<dbReference type="Gene3D" id="1.10.510.10">
    <property type="entry name" value="Transferase(Phosphotransferase) domain 1"/>
    <property type="match status" value="1"/>
</dbReference>
<dbReference type="InterPro" id="IPR011009">
    <property type="entry name" value="Kinase-like_dom_sf"/>
</dbReference>
<protein>
    <recommendedName>
        <fullName evidence="11">Protein kinase domain-containing protein</fullName>
    </recommendedName>
</protein>
<keyword evidence="3 9" id="KW-0547">Nucleotide-binding</keyword>
<reference evidence="13" key="1">
    <citation type="submission" date="2015-01" db="EMBL/GenBank/DDBJ databases">
        <authorList>
            <person name="Aksoy S."/>
            <person name="Warren W."/>
            <person name="Wilson R.K."/>
        </authorList>
    </citation>
    <scope>NUCLEOTIDE SEQUENCE [LARGE SCALE GENOMIC DNA]</scope>
    <source>
        <strain evidence="13">IAEA</strain>
    </source>
</reference>
<dbReference type="InterPro" id="IPR050198">
    <property type="entry name" value="Non-receptor_tyrosine_kinases"/>
</dbReference>
<organism evidence="12 13">
    <name type="scientific">Glossina palpalis gambiensis</name>
    <dbReference type="NCBI Taxonomy" id="67801"/>
    <lineage>
        <taxon>Eukaryota</taxon>
        <taxon>Metazoa</taxon>
        <taxon>Ecdysozoa</taxon>
        <taxon>Arthropoda</taxon>
        <taxon>Hexapoda</taxon>
        <taxon>Insecta</taxon>
        <taxon>Pterygota</taxon>
        <taxon>Neoptera</taxon>
        <taxon>Endopterygota</taxon>
        <taxon>Diptera</taxon>
        <taxon>Brachycera</taxon>
        <taxon>Muscomorpha</taxon>
        <taxon>Hippoboscoidea</taxon>
        <taxon>Glossinidae</taxon>
        <taxon>Glossina</taxon>
    </lineage>
</organism>
<dbReference type="GO" id="GO:0050793">
    <property type="term" value="P:regulation of developmental process"/>
    <property type="evidence" value="ECO:0007669"/>
    <property type="project" value="UniProtKB-ARBA"/>
</dbReference>
<comment type="subcellular location">
    <subcellularLocation>
        <location evidence="1">Endomembrane system</location>
    </subcellularLocation>
</comment>
<dbReference type="Pfam" id="PF07714">
    <property type="entry name" value="PK_Tyr_Ser-Thr"/>
    <property type="match status" value="1"/>
</dbReference>
<dbReference type="GO" id="GO:0051130">
    <property type="term" value="P:positive regulation of cellular component organization"/>
    <property type="evidence" value="ECO:0007669"/>
    <property type="project" value="UniProtKB-ARBA"/>
</dbReference>
<evidence type="ECO:0000313" key="12">
    <source>
        <dbReference type="EnsemblMetazoa" id="GPPI049100-PA"/>
    </source>
</evidence>
<proteinExistence type="predicted"/>
<reference evidence="12" key="2">
    <citation type="submission" date="2020-05" db="UniProtKB">
        <authorList>
            <consortium name="EnsemblMetazoa"/>
        </authorList>
    </citation>
    <scope>IDENTIFICATION</scope>
    <source>
        <strain evidence="12">IAEA</strain>
    </source>
</reference>
<dbReference type="SMART" id="SM00219">
    <property type="entry name" value="TyrKc"/>
    <property type="match status" value="1"/>
</dbReference>
<evidence type="ECO:0000256" key="9">
    <source>
        <dbReference type="PROSITE-ProRule" id="PRU10141"/>
    </source>
</evidence>
<dbReference type="InterPro" id="IPR000719">
    <property type="entry name" value="Prot_kinase_dom"/>
</dbReference>
<dbReference type="FunFam" id="1.10.510.10:FF:001512">
    <property type="entry name" value="Receptor tyrosine-protein kinase erbB-2"/>
    <property type="match status" value="1"/>
</dbReference>
<dbReference type="Gene3D" id="3.30.505.10">
    <property type="entry name" value="SH2 domain"/>
    <property type="match status" value="1"/>
</dbReference>
<dbReference type="SUPFAM" id="SSF55550">
    <property type="entry name" value="SH2 domain"/>
    <property type="match status" value="1"/>
</dbReference>
<evidence type="ECO:0000256" key="2">
    <source>
        <dbReference type="ARBA" id="ARBA00022679"/>
    </source>
</evidence>
<keyword evidence="13" id="KW-1185">Reference proteome</keyword>
<evidence type="ECO:0000259" key="11">
    <source>
        <dbReference type="PROSITE" id="PS50011"/>
    </source>
</evidence>
<dbReference type="AlphaFoldDB" id="A0A1B0C4Q9"/>
<keyword evidence="6" id="KW-0472">Membrane</keyword>
<dbReference type="GO" id="GO:0005524">
    <property type="term" value="F:ATP binding"/>
    <property type="evidence" value="ECO:0007669"/>
    <property type="project" value="UniProtKB-UniRule"/>
</dbReference>
<evidence type="ECO:0000256" key="7">
    <source>
        <dbReference type="ARBA" id="ARBA00023137"/>
    </source>
</evidence>
<evidence type="ECO:0000256" key="10">
    <source>
        <dbReference type="SAM" id="MobiDB-lite"/>
    </source>
</evidence>